<dbReference type="GO" id="GO:0003677">
    <property type="term" value="F:DNA binding"/>
    <property type="evidence" value="ECO:0007669"/>
    <property type="project" value="InterPro"/>
</dbReference>
<dbReference type="RefSeq" id="WP_169553656.1">
    <property type="nucleotide sequence ID" value="NZ_CP051678.1"/>
</dbReference>
<geneLocation type="plasmid" evidence="2 3">
    <name>unnamed1</name>
</geneLocation>
<evidence type="ECO:0000313" key="2">
    <source>
        <dbReference type="EMBL" id="QJD81638.1"/>
    </source>
</evidence>
<feature type="domain" description="HTH cro/C1-type" evidence="1">
    <location>
        <begin position="25"/>
        <end position="67"/>
    </location>
</feature>
<dbReference type="InterPro" id="IPR001387">
    <property type="entry name" value="Cro/C1-type_HTH"/>
</dbReference>
<keyword evidence="2" id="KW-0614">Plasmid</keyword>
<organism evidence="2 3">
    <name type="scientific">Spirosoma rhododendri</name>
    <dbReference type="NCBI Taxonomy" id="2728024"/>
    <lineage>
        <taxon>Bacteria</taxon>
        <taxon>Pseudomonadati</taxon>
        <taxon>Bacteroidota</taxon>
        <taxon>Cytophagia</taxon>
        <taxon>Cytophagales</taxon>
        <taxon>Cytophagaceae</taxon>
        <taxon>Spirosoma</taxon>
    </lineage>
</organism>
<dbReference type="AlphaFoldDB" id="A0A7L5DYE6"/>
<dbReference type="CDD" id="cd00093">
    <property type="entry name" value="HTH_XRE"/>
    <property type="match status" value="1"/>
</dbReference>
<dbReference type="PROSITE" id="PS50943">
    <property type="entry name" value="HTH_CROC1"/>
    <property type="match status" value="1"/>
</dbReference>
<sequence length="121" mass="13407">MAKLVFDANKLGVMIRQQRAGRSYREIADELGTVSASTLYRLESNHFPDMHVFTRICEWLNVSPNTFFIESDSETGTATYSQAKIVDLIRSDPSLTLSAAQVLSALVTAAYQTCQSTSIHT</sequence>
<dbReference type="KEGG" id="srho:HH216_25170"/>
<dbReference type="Gene3D" id="1.10.260.40">
    <property type="entry name" value="lambda repressor-like DNA-binding domains"/>
    <property type="match status" value="1"/>
</dbReference>
<dbReference type="Pfam" id="PF01381">
    <property type="entry name" value="HTH_3"/>
    <property type="match status" value="1"/>
</dbReference>
<keyword evidence="3" id="KW-1185">Reference proteome</keyword>
<accession>A0A7L5DYE6</accession>
<dbReference type="InterPro" id="IPR010982">
    <property type="entry name" value="Lambda_DNA-bd_dom_sf"/>
</dbReference>
<protein>
    <submittedName>
        <fullName evidence="2">Helix-turn-helix transcriptional regulator</fullName>
    </submittedName>
</protein>
<name>A0A7L5DYE6_9BACT</name>
<evidence type="ECO:0000259" key="1">
    <source>
        <dbReference type="PROSITE" id="PS50943"/>
    </source>
</evidence>
<proteinExistence type="predicted"/>
<dbReference type="EMBL" id="CP051678">
    <property type="protein sequence ID" value="QJD81638.1"/>
    <property type="molecule type" value="Genomic_DNA"/>
</dbReference>
<evidence type="ECO:0000313" key="3">
    <source>
        <dbReference type="Proteomes" id="UP000501128"/>
    </source>
</evidence>
<reference evidence="2 3" key="1">
    <citation type="submission" date="2020-04" db="EMBL/GenBank/DDBJ databases">
        <title>Genome sequencing of novel species.</title>
        <authorList>
            <person name="Heo J."/>
            <person name="Kim S.-J."/>
            <person name="Kim J.-S."/>
            <person name="Hong S.-B."/>
            <person name="Kwon S.-W."/>
        </authorList>
    </citation>
    <scope>NUCLEOTIDE SEQUENCE [LARGE SCALE GENOMIC DNA]</scope>
    <source>
        <strain evidence="2 3">CJU-R4</strain>
        <plasmid evidence="2 3">unnamed1</plasmid>
    </source>
</reference>
<gene>
    <name evidence="2" type="ORF">HH216_25170</name>
</gene>
<dbReference type="Proteomes" id="UP000501128">
    <property type="component" value="Plasmid unnamed1"/>
</dbReference>
<dbReference type="SUPFAM" id="SSF47413">
    <property type="entry name" value="lambda repressor-like DNA-binding domains"/>
    <property type="match status" value="1"/>
</dbReference>